<organism evidence="1 2">
    <name type="scientific">Ancylostoma duodenale</name>
    <dbReference type="NCBI Taxonomy" id="51022"/>
    <lineage>
        <taxon>Eukaryota</taxon>
        <taxon>Metazoa</taxon>
        <taxon>Ecdysozoa</taxon>
        <taxon>Nematoda</taxon>
        <taxon>Chromadorea</taxon>
        <taxon>Rhabditida</taxon>
        <taxon>Rhabditina</taxon>
        <taxon>Rhabditomorpha</taxon>
        <taxon>Strongyloidea</taxon>
        <taxon>Ancylostomatidae</taxon>
        <taxon>Ancylostomatinae</taxon>
        <taxon>Ancylostoma</taxon>
    </lineage>
</organism>
<sequence length="84" mass="9242">MTSSPRVVSRYSVGRLRPVQNFCFFLFGAISAYSNPKLFVAGSSSEAVNFVSTGAAMIVRMRGLPYDCSEQQILIAGTEMRLRV</sequence>
<protein>
    <submittedName>
        <fullName evidence="1">Uncharacterized protein</fullName>
    </submittedName>
</protein>
<evidence type="ECO:0000313" key="1">
    <source>
        <dbReference type="EMBL" id="KIH60272.1"/>
    </source>
</evidence>
<dbReference type="OrthoDB" id="431068at2759"/>
<gene>
    <name evidence="1" type="ORF">ANCDUO_09484</name>
</gene>
<dbReference type="Proteomes" id="UP000054047">
    <property type="component" value="Unassembled WGS sequence"/>
</dbReference>
<proteinExistence type="predicted"/>
<dbReference type="EMBL" id="KN731120">
    <property type="protein sequence ID" value="KIH60272.1"/>
    <property type="molecule type" value="Genomic_DNA"/>
</dbReference>
<dbReference type="AlphaFoldDB" id="A0A0C2DCU9"/>
<evidence type="ECO:0000313" key="2">
    <source>
        <dbReference type="Proteomes" id="UP000054047"/>
    </source>
</evidence>
<reference evidence="1 2" key="1">
    <citation type="submission" date="2013-12" db="EMBL/GenBank/DDBJ databases">
        <title>Draft genome of the parsitic nematode Ancylostoma duodenale.</title>
        <authorList>
            <person name="Mitreva M."/>
        </authorList>
    </citation>
    <scope>NUCLEOTIDE SEQUENCE [LARGE SCALE GENOMIC DNA]</scope>
    <source>
        <strain evidence="1 2">Zhejiang</strain>
    </source>
</reference>
<accession>A0A0C2DCU9</accession>
<name>A0A0C2DCU9_9BILA</name>
<keyword evidence="2" id="KW-1185">Reference proteome</keyword>